<gene>
    <name evidence="1" type="ORF">Dac01nite_10050</name>
</gene>
<proteinExistence type="predicted"/>
<dbReference type="RefSeq" id="WP_203653822.1">
    <property type="nucleotide sequence ID" value="NZ_BONR01000002.1"/>
</dbReference>
<evidence type="ECO:0008006" key="3">
    <source>
        <dbReference type="Google" id="ProtNLM"/>
    </source>
</evidence>
<reference evidence="1" key="1">
    <citation type="submission" date="2021-01" db="EMBL/GenBank/DDBJ databases">
        <title>Whole genome shotgun sequence of Demequina activiva NBRC 110675.</title>
        <authorList>
            <person name="Komaki H."/>
            <person name="Tamura T."/>
        </authorList>
    </citation>
    <scope>NUCLEOTIDE SEQUENCE</scope>
    <source>
        <strain evidence="1">NBRC 110675</strain>
    </source>
</reference>
<sequence>MRHSEFWALLDSVFGEAYSRTLARDLALDALDSRTCVTALDDGVPPRDVWHALCDQMDVPLSQRDGGERERMVPPPR</sequence>
<organism evidence="1 2">
    <name type="scientific">Demequina activiva</name>
    <dbReference type="NCBI Taxonomy" id="1582364"/>
    <lineage>
        <taxon>Bacteria</taxon>
        <taxon>Bacillati</taxon>
        <taxon>Actinomycetota</taxon>
        <taxon>Actinomycetes</taxon>
        <taxon>Micrococcales</taxon>
        <taxon>Demequinaceae</taxon>
        <taxon>Demequina</taxon>
    </lineage>
</organism>
<dbReference type="Proteomes" id="UP000652354">
    <property type="component" value="Unassembled WGS sequence"/>
</dbReference>
<dbReference type="Pfam" id="PF11248">
    <property type="entry name" value="DUF3046"/>
    <property type="match status" value="1"/>
</dbReference>
<dbReference type="AlphaFoldDB" id="A0A919UL12"/>
<evidence type="ECO:0000313" key="1">
    <source>
        <dbReference type="EMBL" id="GIG54253.1"/>
    </source>
</evidence>
<accession>A0A919UL12</accession>
<dbReference type="InterPro" id="IPR021408">
    <property type="entry name" value="DUF3046"/>
</dbReference>
<keyword evidence="2" id="KW-1185">Reference proteome</keyword>
<name>A0A919UL12_9MICO</name>
<protein>
    <recommendedName>
        <fullName evidence="3">DUF3046 domain-containing protein</fullName>
    </recommendedName>
</protein>
<comment type="caution">
    <text evidence="1">The sequence shown here is derived from an EMBL/GenBank/DDBJ whole genome shotgun (WGS) entry which is preliminary data.</text>
</comment>
<dbReference type="EMBL" id="BONR01000002">
    <property type="protein sequence ID" value="GIG54253.1"/>
    <property type="molecule type" value="Genomic_DNA"/>
</dbReference>
<evidence type="ECO:0000313" key="2">
    <source>
        <dbReference type="Proteomes" id="UP000652354"/>
    </source>
</evidence>